<dbReference type="Proteomes" id="UP000243499">
    <property type="component" value="Chromosome 8"/>
</dbReference>
<name>A0A2T8I8T0_9POAL</name>
<gene>
    <name evidence="2" type="ORF">PAHAL_8G130400</name>
</gene>
<organism evidence="2">
    <name type="scientific">Panicum hallii</name>
    <dbReference type="NCBI Taxonomy" id="206008"/>
    <lineage>
        <taxon>Eukaryota</taxon>
        <taxon>Viridiplantae</taxon>
        <taxon>Streptophyta</taxon>
        <taxon>Embryophyta</taxon>
        <taxon>Tracheophyta</taxon>
        <taxon>Spermatophyta</taxon>
        <taxon>Magnoliopsida</taxon>
        <taxon>Liliopsida</taxon>
        <taxon>Poales</taxon>
        <taxon>Poaceae</taxon>
        <taxon>PACMAD clade</taxon>
        <taxon>Panicoideae</taxon>
        <taxon>Panicodae</taxon>
        <taxon>Paniceae</taxon>
        <taxon>Panicinae</taxon>
        <taxon>Panicum</taxon>
        <taxon>Panicum sect. Panicum</taxon>
    </lineage>
</organism>
<sequence>MSSRCPCCGVSFPPSHGSSLLCRTCSHEDPADCRSVMAPSVTTVRSRRSGGGRGCRPARTWSKGAPQPATGAQGRGNSGGNLSQLSSGGGKICGRRLRQRAQGREWWRGDGHPHAQQWDLPAANRSSCPSRHVSGQAAMCPSPYLPLRRSTSPEPALLPQVAASLPHPSLPRSSPLPLIPSHSFGREKQRDGEITPVKSACRVQHLASDKRLQGPSIEVAWSHPILLACFYYFSLIHSVGRAVDLLIPSTVR</sequence>
<evidence type="ECO:0000313" key="2">
    <source>
        <dbReference type="EMBL" id="PVH34072.1"/>
    </source>
</evidence>
<dbReference type="AlphaFoldDB" id="A0A2T8I8T0"/>
<feature type="region of interest" description="Disordered" evidence="1">
    <location>
        <begin position="105"/>
        <end position="134"/>
    </location>
</feature>
<protein>
    <submittedName>
        <fullName evidence="2">Uncharacterized protein</fullName>
    </submittedName>
</protein>
<dbReference type="Gramene" id="PVH34072">
    <property type="protein sequence ID" value="PVH34072"/>
    <property type="gene ID" value="PAHAL_8G130400"/>
</dbReference>
<feature type="region of interest" description="Disordered" evidence="1">
    <location>
        <begin position="45"/>
        <end position="93"/>
    </location>
</feature>
<dbReference type="EMBL" id="CM008053">
    <property type="protein sequence ID" value="PVH34072.1"/>
    <property type="molecule type" value="Genomic_DNA"/>
</dbReference>
<reference evidence="2" key="1">
    <citation type="submission" date="2018-04" db="EMBL/GenBank/DDBJ databases">
        <title>WGS assembly of Panicum hallii.</title>
        <authorList>
            <person name="Lovell J."/>
            <person name="Jenkins J."/>
            <person name="Lowry D."/>
            <person name="Mamidi S."/>
            <person name="Sreedasyam A."/>
            <person name="Weng X."/>
            <person name="Barry K."/>
            <person name="Bonette J."/>
            <person name="Campitelli B."/>
            <person name="Daum C."/>
            <person name="Gordon S."/>
            <person name="Gould B."/>
            <person name="Lipzen A."/>
            <person name="Macqueen A."/>
            <person name="Palacio-Mejia J."/>
            <person name="Plott C."/>
            <person name="Shakirov E."/>
            <person name="Shu S."/>
            <person name="Yoshinaga Y."/>
            <person name="Zane M."/>
            <person name="Rokhsar D."/>
            <person name="Grimwood J."/>
            <person name="Schmutz J."/>
            <person name="Juenger T."/>
        </authorList>
    </citation>
    <scope>NUCLEOTIDE SEQUENCE [LARGE SCALE GENOMIC DNA]</scope>
    <source>
        <strain evidence="2">FIL2</strain>
    </source>
</reference>
<accession>A0A2T8I8T0</accession>
<evidence type="ECO:0000256" key="1">
    <source>
        <dbReference type="SAM" id="MobiDB-lite"/>
    </source>
</evidence>
<proteinExistence type="predicted"/>